<organism evidence="9 10">
    <name type="scientific">Dyadobacter luteus</name>
    <dbReference type="NCBI Taxonomy" id="2259619"/>
    <lineage>
        <taxon>Bacteria</taxon>
        <taxon>Pseudomonadati</taxon>
        <taxon>Bacteroidota</taxon>
        <taxon>Cytophagia</taxon>
        <taxon>Cytophagales</taxon>
        <taxon>Spirosomataceae</taxon>
        <taxon>Dyadobacter</taxon>
    </lineage>
</organism>
<evidence type="ECO:0000256" key="1">
    <source>
        <dbReference type="ARBA" id="ARBA00004442"/>
    </source>
</evidence>
<name>A0A3D8Y7G1_9BACT</name>
<evidence type="ECO:0000256" key="4">
    <source>
        <dbReference type="ARBA" id="ARBA00023136"/>
    </source>
</evidence>
<dbReference type="EMBL" id="QNUL01000022">
    <property type="protein sequence ID" value="REA58191.1"/>
    <property type="molecule type" value="Genomic_DNA"/>
</dbReference>
<dbReference type="AlphaFoldDB" id="A0A3D8Y7G1"/>
<dbReference type="Proteomes" id="UP000256373">
    <property type="component" value="Unassembled WGS sequence"/>
</dbReference>
<dbReference type="PROSITE" id="PS50005">
    <property type="entry name" value="TPR"/>
    <property type="match status" value="1"/>
</dbReference>
<dbReference type="Pfam" id="PF07980">
    <property type="entry name" value="SusD_RagB"/>
    <property type="match status" value="1"/>
</dbReference>
<keyword evidence="3" id="KW-0732">Signal</keyword>
<protein>
    <submittedName>
        <fullName evidence="9">Uncharacterized protein</fullName>
    </submittedName>
</protein>
<dbReference type="SMART" id="SM00028">
    <property type="entry name" value="TPR"/>
    <property type="match status" value="1"/>
</dbReference>
<accession>A0A3D8Y7G1</accession>
<keyword evidence="6" id="KW-0802">TPR repeat</keyword>
<dbReference type="InterPro" id="IPR019734">
    <property type="entry name" value="TPR_rpt"/>
</dbReference>
<keyword evidence="4" id="KW-0472">Membrane</keyword>
<comment type="caution">
    <text evidence="9">The sequence shown here is derived from an EMBL/GenBank/DDBJ whole genome shotgun (WGS) entry which is preliminary data.</text>
</comment>
<comment type="similarity">
    <text evidence="2">Belongs to the SusD family.</text>
</comment>
<evidence type="ECO:0000256" key="5">
    <source>
        <dbReference type="ARBA" id="ARBA00023237"/>
    </source>
</evidence>
<evidence type="ECO:0000256" key="2">
    <source>
        <dbReference type="ARBA" id="ARBA00006275"/>
    </source>
</evidence>
<comment type="subcellular location">
    <subcellularLocation>
        <location evidence="1">Cell outer membrane</location>
    </subcellularLocation>
</comment>
<dbReference type="InterPro" id="IPR012944">
    <property type="entry name" value="SusD_RagB_dom"/>
</dbReference>
<dbReference type="SUPFAM" id="SSF48452">
    <property type="entry name" value="TPR-like"/>
    <property type="match status" value="1"/>
</dbReference>
<evidence type="ECO:0000256" key="6">
    <source>
        <dbReference type="PROSITE-ProRule" id="PRU00339"/>
    </source>
</evidence>
<gene>
    <name evidence="9" type="ORF">DSL64_21525</name>
</gene>
<evidence type="ECO:0000313" key="9">
    <source>
        <dbReference type="EMBL" id="REA58191.1"/>
    </source>
</evidence>
<feature type="repeat" description="TPR" evidence="6">
    <location>
        <begin position="212"/>
        <end position="245"/>
    </location>
</feature>
<dbReference type="InterPro" id="IPR011990">
    <property type="entry name" value="TPR-like_helical_dom_sf"/>
</dbReference>
<feature type="domain" description="SusD-like N-terminal" evidence="8">
    <location>
        <begin position="23"/>
        <end position="223"/>
    </location>
</feature>
<evidence type="ECO:0000256" key="3">
    <source>
        <dbReference type="ARBA" id="ARBA00022729"/>
    </source>
</evidence>
<evidence type="ECO:0000259" key="7">
    <source>
        <dbReference type="Pfam" id="PF07980"/>
    </source>
</evidence>
<dbReference type="RefSeq" id="WP_115833007.1">
    <property type="nucleotide sequence ID" value="NZ_QNUL01000022.1"/>
</dbReference>
<evidence type="ECO:0000313" key="10">
    <source>
        <dbReference type="Proteomes" id="UP000256373"/>
    </source>
</evidence>
<proteinExistence type="inferred from homology"/>
<dbReference type="PROSITE" id="PS51257">
    <property type="entry name" value="PROKAR_LIPOPROTEIN"/>
    <property type="match status" value="1"/>
</dbReference>
<keyword evidence="5" id="KW-0998">Cell outer membrane</keyword>
<sequence>MNNLQRYILLLCLISLTLGCDSDYLEKKPQKSLLVPTTLSDMQAMLDNSRELMNVSPYLNIISDGEFRMLDAGLNGQARAVQNAYVWSSEESATMADWDIPYKQVFYANVVLDGLAKLSHQDSQEEFNRIRADALFFRGLAFFNLVQLFCAPYQQASAEQQLGIPLPVSSDVNLKMPRASLKASYEQVLKDLLEAAPLLENKPLYLTRPSKAAARALLARVYLLMGNYTQALQYAENALELQNALIDYNSVPTQSAISFPLPLNTVNPEVLFYVRANTSFLNNASVFVDSALYNSYAENDLRKKILFTSALKYKGSYVGTANPFQGLSTNELYLIKAECLARADETDLAMNTLDVLLQNRWVSGSYKPLKANNPDHALEIVIYERRKELVARGLWWQDLRRLATDSRFNFKLERTSMGVVHQLAAGDDRYVYKIPLDELAGNPLMQNP</sequence>
<dbReference type="InterPro" id="IPR033985">
    <property type="entry name" value="SusD-like_N"/>
</dbReference>
<keyword evidence="10" id="KW-1185">Reference proteome</keyword>
<dbReference type="OrthoDB" id="653598at2"/>
<reference evidence="9 10" key="1">
    <citation type="submission" date="2018-07" db="EMBL/GenBank/DDBJ databases">
        <title>Dyadobacter roseus sp. nov., isolated from rose rhizosphere soil.</title>
        <authorList>
            <person name="Chen L."/>
        </authorList>
    </citation>
    <scope>NUCLEOTIDE SEQUENCE [LARGE SCALE GENOMIC DNA]</scope>
    <source>
        <strain evidence="9 10">RS19</strain>
    </source>
</reference>
<dbReference type="GO" id="GO:0009279">
    <property type="term" value="C:cell outer membrane"/>
    <property type="evidence" value="ECO:0007669"/>
    <property type="project" value="UniProtKB-SubCell"/>
</dbReference>
<dbReference type="Pfam" id="PF14322">
    <property type="entry name" value="SusD-like_3"/>
    <property type="match status" value="1"/>
</dbReference>
<feature type="domain" description="RagB/SusD" evidence="7">
    <location>
        <begin position="331"/>
        <end position="402"/>
    </location>
</feature>
<dbReference type="Gene3D" id="1.25.40.390">
    <property type="match status" value="1"/>
</dbReference>
<evidence type="ECO:0000259" key="8">
    <source>
        <dbReference type="Pfam" id="PF14322"/>
    </source>
</evidence>